<keyword evidence="3" id="KW-1185">Reference proteome</keyword>
<name>A0A9P7FKX4_9AGAR</name>
<proteinExistence type="predicted"/>
<accession>A0A9P7FKX4</accession>
<evidence type="ECO:0000313" key="3">
    <source>
        <dbReference type="Proteomes" id="UP000717328"/>
    </source>
</evidence>
<dbReference type="GO" id="GO:0015074">
    <property type="term" value="P:DNA integration"/>
    <property type="evidence" value="ECO:0007669"/>
    <property type="project" value="InterPro"/>
</dbReference>
<dbReference type="OrthoDB" id="164951at2759"/>
<gene>
    <name evidence="2" type="ORF">H0H81_008343</name>
</gene>
<dbReference type="InterPro" id="IPR013762">
    <property type="entry name" value="Integrase-like_cat_sf"/>
</dbReference>
<reference evidence="2" key="1">
    <citation type="submission" date="2021-02" db="EMBL/GenBank/DDBJ databases">
        <authorList>
            <person name="Nieuwenhuis M."/>
            <person name="Van De Peppel L.J.J."/>
        </authorList>
    </citation>
    <scope>NUCLEOTIDE SEQUENCE</scope>
    <source>
        <strain evidence="2">D49</strain>
    </source>
</reference>
<reference evidence="2" key="2">
    <citation type="submission" date="2021-10" db="EMBL/GenBank/DDBJ databases">
        <title>Phylogenomics reveals ancestral predisposition of the termite-cultivated fungus Termitomyces towards a domesticated lifestyle.</title>
        <authorList>
            <person name="Auxier B."/>
            <person name="Grum-Grzhimaylo A."/>
            <person name="Cardenas M.E."/>
            <person name="Lodge J.D."/>
            <person name="Laessoe T."/>
            <person name="Pedersen O."/>
            <person name="Smith M.E."/>
            <person name="Kuyper T.W."/>
            <person name="Franco-Molano E.A."/>
            <person name="Baroni T.J."/>
            <person name="Aanen D.K."/>
        </authorList>
    </citation>
    <scope>NUCLEOTIDE SEQUENCE</scope>
    <source>
        <strain evidence="2">D49</strain>
    </source>
</reference>
<dbReference type="AlphaFoldDB" id="A0A9P7FKX4"/>
<evidence type="ECO:0000256" key="1">
    <source>
        <dbReference type="ARBA" id="ARBA00023172"/>
    </source>
</evidence>
<organism evidence="2 3">
    <name type="scientific">Sphagnurus paluster</name>
    <dbReference type="NCBI Taxonomy" id="117069"/>
    <lineage>
        <taxon>Eukaryota</taxon>
        <taxon>Fungi</taxon>
        <taxon>Dikarya</taxon>
        <taxon>Basidiomycota</taxon>
        <taxon>Agaricomycotina</taxon>
        <taxon>Agaricomycetes</taxon>
        <taxon>Agaricomycetidae</taxon>
        <taxon>Agaricales</taxon>
        <taxon>Tricholomatineae</taxon>
        <taxon>Lyophyllaceae</taxon>
        <taxon>Sphagnurus</taxon>
    </lineage>
</organism>
<feature type="non-terminal residue" evidence="2">
    <location>
        <position position="155"/>
    </location>
</feature>
<dbReference type="InterPro" id="IPR011010">
    <property type="entry name" value="DNA_brk_join_enz"/>
</dbReference>
<dbReference type="Gene3D" id="1.10.443.10">
    <property type="entry name" value="Intergrase catalytic core"/>
    <property type="match status" value="1"/>
</dbReference>
<dbReference type="GO" id="GO:0006310">
    <property type="term" value="P:DNA recombination"/>
    <property type="evidence" value="ECO:0007669"/>
    <property type="project" value="UniProtKB-KW"/>
</dbReference>
<dbReference type="EMBL" id="JABCKI010008013">
    <property type="protein sequence ID" value="KAG5633377.1"/>
    <property type="molecule type" value="Genomic_DNA"/>
</dbReference>
<protein>
    <submittedName>
        <fullName evidence="2">Uncharacterized protein</fullName>
    </submittedName>
</protein>
<dbReference type="Proteomes" id="UP000717328">
    <property type="component" value="Unassembled WGS sequence"/>
</dbReference>
<dbReference type="SUPFAM" id="SSF56349">
    <property type="entry name" value="DNA breaking-rejoining enzymes"/>
    <property type="match status" value="1"/>
</dbReference>
<keyword evidence="1" id="KW-0233">DNA recombination</keyword>
<sequence length="155" mass="17746">MDYLDSDEAAQHLHVTKRLYFKAFATTAFTLWTRNDELINLKMKDVQHRVSDYGQPYLNFRLVFRKTNKDHTKGQDYQIPADVQNSEVDCYTHMSTWLTYYQALSSRPLTGEDYVFPAIASTGQLKFGEATSRSGFELLMDSIVEQSGVLAGRNG</sequence>
<comment type="caution">
    <text evidence="2">The sequence shown here is derived from an EMBL/GenBank/DDBJ whole genome shotgun (WGS) entry which is preliminary data.</text>
</comment>
<evidence type="ECO:0000313" key="2">
    <source>
        <dbReference type="EMBL" id="KAG5633377.1"/>
    </source>
</evidence>
<dbReference type="GO" id="GO:0003677">
    <property type="term" value="F:DNA binding"/>
    <property type="evidence" value="ECO:0007669"/>
    <property type="project" value="InterPro"/>
</dbReference>